<dbReference type="PANTHER" id="PTHR11219">
    <property type="entry name" value="TENEURIN AND N-ACETYLGLUCOSAMINE-1-PHOSPHODIESTER ALPHA-N-ACETYLGLUCOSAMINIDASE"/>
    <property type="match status" value="1"/>
</dbReference>
<dbReference type="InterPro" id="IPR051216">
    <property type="entry name" value="Teneurin"/>
</dbReference>
<dbReference type="PROSITE" id="PS01186">
    <property type="entry name" value="EGF_2"/>
    <property type="match status" value="1"/>
</dbReference>
<dbReference type="EMBL" id="ANJA01002517">
    <property type="protein sequence ID" value="ETO69709.1"/>
    <property type="molecule type" value="Genomic_DNA"/>
</dbReference>
<dbReference type="AlphaFoldDB" id="A0A080ZSU8"/>
<keyword evidence="1 4" id="KW-0245">EGF-like domain</keyword>
<protein>
    <recommendedName>
        <fullName evidence="6">EGF-like domain-containing protein</fullName>
    </recommendedName>
</protein>
<feature type="disulfide bond" evidence="4">
    <location>
        <begin position="93"/>
        <end position="102"/>
    </location>
</feature>
<comment type="caution">
    <text evidence="4">Lacks conserved residue(s) required for the propagation of feature annotation.</text>
</comment>
<evidence type="ECO:0000256" key="5">
    <source>
        <dbReference type="SAM" id="SignalP"/>
    </source>
</evidence>
<dbReference type="Gene3D" id="2.10.25.10">
    <property type="entry name" value="Laminin"/>
    <property type="match status" value="2"/>
</dbReference>
<name>A0A080ZSU8_PHYNI</name>
<gene>
    <name evidence="7" type="ORF">F444_13757</name>
</gene>
<feature type="domain" description="EGF-like" evidence="6">
    <location>
        <begin position="69"/>
        <end position="103"/>
    </location>
</feature>
<feature type="signal peptide" evidence="5">
    <location>
        <begin position="1"/>
        <end position="22"/>
    </location>
</feature>
<dbReference type="InterPro" id="IPR013111">
    <property type="entry name" value="EGF_extracell"/>
</dbReference>
<dbReference type="PROSITE" id="PS00022">
    <property type="entry name" value="EGF_1"/>
    <property type="match status" value="3"/>
</dbReference>
<evidence type="ECO:0000256" key="2">
    <source>
        <dbReference type="ARBA" id="ARBA00022737"/>
    </source>
</evidence>
<dbReference type="PROSITE" id="PS51257">
    <property type="entry name" value="PROKAR_LIPOPROTEIN"/>
    <property type="match status" value="1"/>
</dbReference>
<dbReference type="InterPro" id="IPR000742">
    <property type="entry name" value="EGF"/>
</dbReference>
<evidence type="ECO:0000259" key="6">
    <source>
        <dbReference type="PROSITE" id="PS50026"/>
    </source>
</evidence>
<sequence>MTKWGFVLALTVLLATPSLVLGACPNKCSGHGKCGLNDVCQCMQNWIGGDCAGRQCPFTRAWQDTAQRDDDAHYYAECGNRGTCDRATGECTCDSGFIGSGCRRMQCPNDCSGHGTCEYIEELAGDAYHKRIGGVANRKYTLWDQEKIMGCVCDGGYEGHDCSSRTCPKGDDPLTPNQKDMVQAIVINQAGGSGYLTYHDPYGNTYTTEKITFGAALGTNDVTTCDNIETALRRLPNNVLNNVEVSPASRFYAFTRTDPTDPNGYGTVSDIHFNDGTSGSAVALRVICEVVFNSEPGITGYQNLFECNVATHTTVGQHPLSGGATGDTCAVYEVYPDANVVVGSIIPATTVLQRPLTELTECAGRGACDYDTGTCECFAGHMGLACQKQEALV</sequence>
<organism evidence="7 8">
    <name type="scientific">Phytophthora nicotianae P1976</name>
    <dbReference type="NCBI Taxonomy" id="1317066"/>
    <lineage>
        <taxon>Eukaryota</taxon>
        <taxon>Sar</taxon>
        <taxon>Stramenopiles</taxon>
        <taxon>Oomycota</taxon>
        <taxon>Peronosporomycetes</taxon>
        <taxon>Peronosporales</taxon>
        <taxon>Peronosporaceae</taxon>
        <taxon>Phytophthora</taxon>
    </lineage>
</organism>
<dbReference type="Pfam" id="PF07974">
    <property type="entry name" value="EGF_2"/>
    <property type="match status" value="1"/>
</dbReference>
<reference evidence="7 8" key="1">
    <citation type="submission" date="2013-11" db="EMBL/GenBank/DDBJ databases">
        <title>The Genome Sequence of Phytophthora parasitica P1976.</title>
        <authorList>
            <consortium name="The Broad Institute Genomics Platform"/>
            <person name="Russ C."/>
            <person name="Tyler B."/>
            <person name="Panabieres F."/>
            <person name="Shan W."/>
            <person name="Tripathy S."/>
            <person name="Grunwald N."/>
            <person name="Machado M."/>
            <person name="Johnson C.S."/>
            <person name="Walker B."/>
            <person name="Young S."/>
            <person name="Zeng Q."/>
            <person name="Gargeya S."/>
            <person name="Fitzgerald M."/>
            <person name="Haas B."/>
            <person name="Abouelleil A."/>
            <person name="Allen A.W."/>
            <person name="Alvarado L."/>
            <person name="Arachchi H.M."/>
            <person name="Berlin A.M."/>
            <person name="Chapman S.B."/>
            <person name="Gainer-Dewar J."/>
            <person name="Goldberg J."/>
            <person name="Griggs A."/>
            <person name="Gujja S."/>
            <person name="Hansen M."/>
            <person name="Howarth C."/>
            <person name="Imamovic A."/>
            <person name="Ireland A."/>
            <person name="Larimer J."/>
            <person name="McCowan C."/>
            <person name="Murphy C."/>
            <person name="Pearson M."/>
            <person name="Poon T.W."/>
            <person name="Priest M."/>
            <person name="Roberts A."/>
            <person name="Saif S."/>
            <person name="Shea T."/>
            <person name="Sisk P."/>
            <person name="Sykes S."/>
            <person name="Wortman J."/>
            <person name="Nusbaum C."/>
            <person name="Birren B."/>
        </authorList>
    </citation>
    <scope>NUCLEOTIDE SEQUENCE [LARGE SCALE GENOMIC DNA]</scope>
    <source>
        <strain evidence="7 8">P1976</strain>
    </source>
</reference>
<proteinExistence type="predicted"/>
<evidence type="ECO:0000313" key="8">
    <source>
        <dbReference type="Proteomes" id="UP000028582"/>
    </source>
</evidence>
<evidence type="ECO:0000313" key="7">
    <source>
        <dbReference type="EMBL" id="ETO69709.1"/>
    </source>
</evidence>
<accession>A0A080ZSU8</accession>
<dbReference type="PANTHER" id="PTHR11219:SF69">
    <property type="entry name" value="TENEURIN-A"/>
    <property type="match status" value="1"/>
</dbReference>
<keyword evidence="2" id="KW-0677">Repeat</keyword>
<keyword evidence="5" id="KW-0732">Signal</keyword>
<keyword evidence="3 4" id="KW-1015">Disulfide bond</keyword>
<evidence type="ECO:0000256" key="1">
    <source>
        <dbReference type="ARBA" id="ARBA00022536"/>
    </source>
</evidence>
<comment type="caution">
    <text evidence="7">The sequence shown here is derived from an EMBL/GenBank/DDBJ whole genome shotgun (WGS) entry which is preliminary data.</text>
</comment>
<evidence type="ECO:0000256" key="3">
    <source>
        <dbReference type="ARBA" id="ARBA00023157"/>
    </source>
</evidence>
<feature type="chain" id="PRO_5001753347" description="EGF-like domain-containing protein" evidence="5">
    <location>
        <begin position="23"/>
        <end position="393"/>
    </location>
</feature>
<dbReference type="OrthoDB" id="6130531at2759"/>
<dbReference type="PRINTS" id="PR00011">
    <property type="entry name" value="EGFLAMININ"/>
</dbReference>
<evidence type="ECO:0000256" key="4">
    <source>
        <dbReference type="PROSITE-ProRule" id="PRU00076"/>
    </source>
</evidence>
<dbReference type="Proteomes" id="UP000028582">
    <property type="component" value="Unassembled WGS sequence"/>
</dbReference>
<dbReference type="PROSITE" id="PS50026">
    <property type="entry name" value="EGF_3"/>
    <property type="match status" value="1"/>
</dbReference>